<evidence type="ECO:0000256" key="6">
    <source>
        <dbReference type="ARBA" id="ARBA00022691"/>
    </source>
</evidence>
<sequence length="502" mass="52707">MAAPGAESSSPRAPRETRQARMEALARLPVFFGLEGRRVLVAGGGEPAAWKAELLSAAGARVEVIAPAVCEDIWRLAGAPTHGPIAVHVRDWHADDIEGAALAIGDFEDTAEAERFSAAARAAGVPVNVIDRPALCDFTFGAIVNRSPLVVGISTDGAAPVFGQAVRAKIEALLPSGFRAWAQAAKTWRAAVTERGLSFHARRAFWERFAAKALSEPHRAPEEADRAALFAAIEIEGTAPHGRSGAGGSVVLVGAGPGDPELLTLKAVRALQSADVVLYDDLVSGAILDFARREAKKMLVGKTGYGPSCKQDDINALMVELAREGRRVVRLKGGEPMIFGRAGEEIAHCRAAGVPVEVVPGISSPQGAASRLVTSLTHRDHARRLQFVTAHARDGKLPADLDFKALSDKAATTVVYMPRRTLPDLVRNLLAAGIEPATPAVAIFSVTRPEEKVVIATVASLTEAVTRAVDAGAEGPCLVLYGHALSEVAAQDLPQAAEAARG</sequence>
<dbReference type="Gene3D" id="3.40.1010.10">
    <property type="entry name" value="Cobalt-precorrin-4 Transmethylase, Domain 1"/>
    <property type="match status" value="1"/>
</dbReference>
<dbReference type="GO" id="GO:0043115">
    <property type="term" value="F:precorrin-2 dehydrogenase activity"/>
    <property type="evidence" value="ECO:0007669"/>
    <property type="project" value="UniProtKB-EC"/>
</dbReference>
<evidence type="ECO:0000313" key="16">
    <source>
        <dbReference type="EMBL" id="GLI21261.1"/>
    </source>
</evidence>
<protein>
    <submittedName>
        <fullName evidence="16">Siroheme synthase</fullName>
    </submittedName>
    <submittedName>
        <fullName evidence="17">Uroporphyrin-III C-methyltransferase/precorrin-2 dehydrogenase/sirohydrochlorin ferrochelatase</fullName>
        <ecNumber evidence="17">1.3.1.76</ecNumber>
        <ecNumber evidence="17">2.1.1.107</ecNumber>
        <ecNumber evidence="17">4.99.1.4</ecNumber>
    </submittedName>
</protein>
<keyword evidence="6" id="KW-0949">S-adenosyl-L-methionine</keyword>
<proteinExistence type="inferred from homology"/>
<dbReference type="PIRSF" id="PIRSF036426">
    <property type="entry name" value="Sirohaem_synth"/>
    <property type="match status" value="1"/>
</dbReference>
<dbReference type="NCBIfam" id="NF007922">
    <property type="entry name" value="PRK10637.1"/>
    <property type="match status" value="1"/>
</dbReference>
<dbReference type="RefSeq" id="WP_281805744.1">
    <property type="nucleotide sequence ID" value="NZ_BSDO01000001.1"/>
</dbReference>
<evidence type="ECO:0000256" key="1">
    <source>
        <dbReference type="ARBA" id="ARBA00005010"/>
    </source>
</evidence>
<keyword evidence="5 17" id="KW-0808">Transferase</keyword>
<comment type="similarity">
    <text evidence="2">Belongs to the precorrin methyltransferase family.</text>
</comment>
<keyword evidence="8" id="KW-0520">NAD</keyword>
<dbReference type="PANTHER" id="PTHR45790">
    <property type="entry name" value="SIROHEME SYNTHASE-RELATED"/>
    <property type="match status" value="1"/>
</dbReference>
<feature type="domain" description="Tetrapyrrole methylase" evidence="15">
    <location>
        <begin position="250"/>
        <end position="461"/>
    </location>
</feature>
<dbReference type="AlphaFoldDB" id="A0A9W6CJI4"/>
<dbReference type="GO" id="GO:0019354">
    <property type="term" value="P:siroheme biosynthetic process"/>
    <property type="evidence" value="ECO:0007669"/>
    <property type="project" value="InterPro"/>
</dbReference>
<dbReference type="EC" id="4.99.1.4" evidence="17"/>
<evidence type="ECO:0000256" key="4">
    <source>
        <dbReference type="ARBA" id="ARBA00022603"/>
    </source>
</evidence>
<dbReference type="GO" id="GO:0032259">
    <property type="term" value="P:methylation"/>
    <property type="evidence" value="ECO:0007669"/>
    <property type="project" value="UniProtKB-KW"/>
</dbReference>
<evidence type="ECO:0000313" key="19">
    <source>
        <dbReference type="Proteomes" id="UP001245370"/>
    </source>
</evidence>
<dbReference type="SUPFAM" id="SSF75615">
    <property type="entry name" value="Siroheme synthase middle domains-like"/>
    <property type="match status" value="1"/>
</dbReference>
<dbReference type="Pfam" id="PF00590">
    <property type="entry name" value="TP_methylase"/>
    <property type="match status" value="1"/>
</dbReference>
<dbReference type="InterPro" id="IPR012409">
    <property type="entry name" value="Sirohaem_synth"/>
</dbReference>
<evidence type="ECO:0000256" key="7">
    <source>
        <dbReference type="ARBA" id="ARBA00023002"/>
    </source>
</evidence>
<name>A0A9W6CJI4_XANFL</name>
<dbReference type="EMBL" id="JAVDPY010000002">
    <property type="protein sequence ID" value="MDR6332984.1"/>
    <property type="molecule type" value="Genomic_DNA"/>
</dbReference>
<dbReference type="NCBIfam" id="TIGR01470">
    <property type="entry name" value="cysG_Nterm"/>
    <property type="match status" value="1"/>
</dbReference>
<dbReference type="PANTHER" id="PTHR45790:SF3">
    <property type="entry name" value="S-ADENOSYL-L-METHIONINE-DEPENDENT UROPORPHYRINOGEN III METHYLTRANSFERASE, CHLOROPLASTIC"/>
    <property type="match status" value="1"/>
</dbReference>
<dbReference type="InterPro" id="IPR036291">
    <property type="entry name" value="NAD(P)-bd_dom_sf"/>
</dbReference>
<dbReference type="InterPro" id="IPR035996">
    <property type="entry name" value="4pyrrol_Methylase_sf"/>
</dbReference>
<dbReference type="GeneID" id="95761729"/>
<dbReference type="InterPro" id="IPR050161">
    <property type="entry name" value="Siro_Cobalamin_biosynth"/>
</dbReference>
<dbReference type="SUPFAM" id="SSF51735">
    <property type="entry name" value="NAD(P)-binding Rossmann-fold domains"/>
    <property type="match status" value="1"/>
</dbReference>
<evidence type="ECO:0000256" key="3">
    <source>
        <dbReference type="ARBA" id="ARBA00022573"/>
    </source>
</evidence>
<keyword evidence="10" id="KW-0627">Porphyrin biosynthesis</keyword>
<dbReference type="Proteomes" id="UP001144397">
    <property type="component" value="Unassembled WGS sequence"/>
</dbReference>
<dbReference type="InterPro" id="IPR014776">
    <property type="entry name" value="4pyrrole_Mease_sub2"/>
</dbReference>
<evidence type="ECO:0000256" key="2">
    <source>
        <dbReference type="ARBA" id="ARBA00005879"/>
    </source>
</evidence>
<dbReference type="CDD" id="cd11642">
    <property type="entry name" value="SUMT"/>
    <property type="match status" value="1"/>
</dbReference>
<keyword evidence="11" id="KW-0511">Multifunctional enzyme</keyword>
<gene>
    <name evidence="16" type="primary">cysG</name>
    <name evidence="17" type="ORF">GGQ86_001448</name>
    <name evidence="16" type="ORF">XFLAVUS301_09350</name>
</gene>
<dbReference type="Pfam" id="PF13241">
    <property type="entry name" value="NAD_binding_7"/>
    <property type="match status" value="1"/>
</dbReference>
<evidence type="ECO:0000256" key="13">
    <source>
        <dbReference type="ARBA" id="ARBA00047561"/>
    </source>
</evidence>
<evidence type="ECO:0000313" key="17">
    <source>
        <dbReference type="EMBL" id="MDR6332984.1"/>
    </source>
</evidence>
<dbReference type="PROSITE" id="PS00839">
    <property type="entry name" value="SUMT_1"/>
    <property type="match status" value="1"/>
</dbReference>
<reference evidence="16" key="1">
    <citation type="submission" date="2022-12" db="EMBL/GenBank/DDBJ databases">
        <title>Reference genome sequencing for broad-spectrum identification of bacterial and archaeal isolates by mass spectrometry.</title>
        <authorList>
            <person name="Sekiguchi Y."/>
            <person name="Tourlousse D.M."/>
        </authorList>
    </citation>
    <scope>NUCLEOTIDE SEQUENCE</scope>
    <source>
        <strain evidence="16">301</strain>
    </source>
</reference>
<evidence type="ECO:0000259" key="15">
    <source>
        <dbReference type="Pfam" id="PF00590"/>
    </source>
</evidence>
<evidence type="ECO:0000256" key="8">
    <source>
        <dbReference type="ARBA" id="ARBA00023027"/>
    </source>
</evidence>
<dbReference type="InterPro" id="IPR003043">
    <property type="entry name" value="Uropor_MeTrfase_CS"/>
</dbReference>
<keyword evidence="3" id="KW-0169">Cobalamin biosynthesis</keyword>
<comment type="caution">
    <text evidence="16">The sequence shown here is derived from an EMBL/GenBank/DDBJ whole genome shotgun (WGS) entry which is preliminary data.</text>
</comment>
<dbReference type="EC" id="2.1.1.107" evidence="17"/>
<dbReference type="InterPro" id="IPR006366">
    <property type="entry name" value="CobA/CysG_C"/>
</dbReference>
<organism evidence="16 18">
    <name type="scientific">Xanthobacter flavus</name>
    <dbReference type="NCBI Taxonomy" id="281"/>
    <lineage>
        <taxon>Bacteria</taxon>
        <taxon>Pseudomonadati</taxon>
        <taxon>Pseudomonadota</taxon>
        <taxon>Alphaproteobacteria</taxon>
        <taxon>Hyphomicrobiales</taxon>
        <taxon>Xanthobacteraceae</taxon>
        <taxon>Xanthobacter</taxon>
    </lineage>
</organism>
<dbReference type="InterPro" id="IPR000878">
    <property type="entry name" value="4pyrrol_Mease"/>
</dbReference>
<comment type="catalytic activity">
    <reaction evidence="13">
        <text>precorrin-2 + NAD(+) = sirohydrochlorin + NADH + 2 H(+)</text>
        <dbReference type="Rhea" id="RHEA:15613"/>
        <dbReference type="ChEBI" id="CHEBI:15378"/>
        <dbReference type="ChEBI" id="CHEBI:57540"/>
        <dbReference type="ChEBI" id="CHEBI:57945"/>
        <dbReference type="ChEBI" id="CHEBI:58351"/>
        <dbReference type="ChEBI" id="CHEBI:58827"/>
        <dbReference type="EC" id="1.3.1.76"/>
    </reaction>
</comment>
<keyword evidence="7 17" id="KW-0560">Oxidoreductase</keyword>
<evidence type="ECO:0000256" key="9">
    <source>
        <dbReference type="ARBA" id="ARBA00023239"/>
    </source>
</evidence>
<evidence type="ECO:0000256" key="12">
    <source>
        <dbReference type="ARBA" id="ARBA00025705"/>
    </source>
</evidence>
<reference evidence="17 19" key="2">
    <citation type="submission" date="2023-07" db="EMBL/GenBank/DDBJ databases">
        <title>Genomic Encyclopedia of Type Strains, Phase IV (KMG-IV): sequencing the most valuable type-strain genomes for metagenomic binning, comparative biology and taxonomic classification.</title>
        <authorList>
            <person name="Goeker M."/>
        </authorList>
    </citation>
    <scope>NUCLEOTIDE SEQUENCE [LARGE SCALE GENOMIC DNA]</scope>
    <source>
        <strain evidence="17 19">DSM 338</strain>
    </source>
</reference>
<accession>A0A9W6CJI4</accession>
<evidence type="ECO:0000256" key="5">
    <source>
        <dbReference type="ARBA" id="ARBA00022679"/>
    </source>
</evidence>
<comment type="pathway">
    <text evidence="1">Porphyrin-containing compound metabolism; siroheme biosynthesis; sirohydrochlorin from precorrin-2: step 1/1.</text>
</comment>
<evidence type="ECO:0000256" key="14">
    <source>
        <dbReference type="PIRSR" id="PIRSR036426-1"/>
    </source>
</evidence>
<feature type="active site" description="Proton donor" evidence="14">
    <location>
        <position position="302"/>
    </location>
</feature>
<dbReference type="InterPro" id="IPR014777">
    <property type="entry name" value="4pyrrole_Mease_sub1"/>
</dbReference>
<comment type="pathway">
    <text evidence="12">Porphyrin-containing compound metabolism; siroheme biosynthesis; precorrin-2 from uroporphyrinogen III: step 1/1.</text>
</comment>
<keyword evidence="9 17" id="KW-0456">Lyase</keyword>
<feature type="active site" description="Proton acceptor" evidence="14">
    <location>
        <position position="280"/>
    </location>
</feature>
<dbReference type="NCBIfam" id="TIGR01469">
    <property type="entry name" value="cobA_cysG_Cterm"/>
    <property type="match status" value="1"/>
</dbReference>
<dbReference type="GO" id="GO:0051266">
    <property type="term" value="F:sirohydrochlorin ferrochelatase activity"/>
    <property type="evidence" value="ECO:0007669"/>
    <property type="project" value="UniProtKB-EC"/>
</dbReference>
<dbReference type="GO" id="GO:0004851">
    <property type="term" value="F:uroporphyrin-III C-methyltransferase activity"/>
    <property type="evidence" value="ECO:0007669"/>
    <property type="project" value="UniProtKB-EC"/>
</dbReference>
<dbReference type="NCBIfam" id="NF004790">
    <property type="entry name" value="PRK06136.1"/>
    <property type="match status" value="1"/>
</dbReference>
<keyword evidence="4 17" id="KW-0489">Methyltransferase</keyword>
<dbReference type="GO" id="GO:0051287">
    <property type="term" value="F:NAD binding"/>
    <property type="evidence" value="ECO:0007669"/>
    <property type="project" value="InterPro"/>
</dbReference>
<dbReference type="EC" id="1.3.1.76" evidence="17"/>
<dbReference type="EMBL" id="BSDO01000001">
    <property type="protein sequence ID" value="GLI21261.1"/>
    <property type="molecule type" value="Genomic_DNA"/>
</dbReference>
<keyword evidence="19" id="KW-1185">Reference proteome</keyword>
<dbReference type="FunFam" id="3.40.1010.10:FF:000001">
    <property type="entry name" value="Siroheme synthase"/>
    <property type="match status" value="1"/>
</dbReference>
<dbReference type="SUPFAM" id="SSF53790">
    <property type="entry name" value="Tetrapyrrole methylase"/>
    <property type="match status" value="1"/>
</dbReference>
<dbReference type="GO" id="GO:0009236">
    <property type="term" value="P:cobalamin biosynthetic process"/>
    <property type="evidence" value="ECO:0007669"/>
    <property type="project" value="UniProtKB-KW"/>
</dbReference>
<evidence type="ECO:0000256" key="10">
    <source>
        <dbReference type="ARBA" id="ARBA00023244"/>
    </source>
</evidence>
<dbReference type="InterPro" id="IPR006367">
    <property type="entry name" value="Sirohaem_synthase_N"/>
</dbReference>
<dbReference type="Gene3D" id="3.30.950.10">
    <property type="entry name" value="Methyltransferase, Cobalt-precorrin-4 Transmethylase, Domain 2"/>
    <property type="match status" value="1"/>
</dbReference>
<dbReference type="Gene3D" id="3.40.50.720">
    <property type="entry name" value="NAD(P)-binding Rossmann-like Domain"/>
    <property type="match status" value="1"/>
</dbReference>
<dbReference type="Proteomes" id="UP001245370">
    <property type="component" value="Unassembled WGS sequence"/>
</dbReference>
<evidence type="ECO:0000256" key="11">
    <source>
        <dbReference type="ARBA" id="ARBA00023268"/>
    </source>
</evidence>
<evidence type="ECO:0000313" key="18">
    <source>
        <dbReference type="Proteomes" id="UP001144397"/>
    </source>
</evidence>
<dbReference type="Gene3D" id="3.30.160.110">
    <property type="entry name" value="Siroheme synthase, domain 2"/>
    <property type="match status" value="1"/>
</dbReference>